<dbReference type="AlphaFoldDB" id="A0A7X1J3U1"/>
<dbReference type="EMBL" id="JACMSF010000019">
    <property type="protein sequence ID" value="MBC2903703.1"/>
    <property type="molecule type" value="Genomic_DNA"/>
</dbReference>
<protein>
    <recommendedName>
        <fullName evidence="4">DUF4185 domain-containing protein</fullName>
    </recommendedName>
</protein>
<comment type="caution">
    <text evidence="2">The sequence shown here is derived from an EMBL/GenBank/DDBJ whole genome shotgun (WGS) entry which is preliminary data.</text>
</comment>
<evidence type="ECO:0000313" key="3">
    <source>
        <dbReference type="Proteomes" id="UP000584670"/>
    </source>
</evidence>
<keyword evidence="1" id="KW-0732">Signal</keyword>
<proteinExistence type="predicted"/>
<evidence type="ECO:0008006" key="4">
    <source>
        <dbReference type="Google" id="ProtNLM"/>
    </source>
</evidence>
<organism evidence="2 3">
    <name type="scientific">Streptomyces cupreus</name>
    <dbReference type="NCBI Taxonomy" id="2759956"/>
    <lineage>
        <taxon>Bacteria</taxon>
        <taxon>Bacillati</taxon>
        <taxon>Actinomycetota</taxon>
        <taxon>Actinomycetes</taxon>
        <taxon>Kitasatosporales</taxon>
        <taxon>Streptomycetaceae</taxon>
        <taxon>Streptomyces</taxon>
    </lineage>
</organism>
<feature type="signal peptide" evidence="1">
    <location>
        <begin position="1"/>
        <end position="21"/>
    </location>
</feature>
<keyword evidence="3" id="KW-1185">Reference proteome</keyword>
<dbReference type="RefSeq" id="WP_186283586.1">
    <property type="nucleotide sequence ID" value="NZ_JACMSF010000019.1"/>
</dbReference>
<feature type="chain" id="PRO_5030811038" description="DUF4185 domain-containing protein" evidence="1">
    <location>
        <begin position="22"/>
        <end position="345"/>
    </location>
</feature>
<evidence type="ECO:0000256" key="1">
    <source>
        <dbReference type="SAM" id="SignalP"/>
    </source>
</evidence>
<accession>A0A7X1J3U1</accession>
<gene>
    <name evidence="2" type="ORF">H4N64_19175</name>
</gene>
<reference evidence="2 3" key="1">
    <citation type="submission" date="2020-08" db="EMBL/GenBank/DDBJ databases">
        <title>Streptomyces sp. PSKA01 genome sequencing and assembly.</title>
        <authorList>
            <person name="Mandal S."/>
            <person name="Maiti P.K."/>
            <person name="Das P."/>
        </authorList>
    </citation>
    <scope>NUCLEOTIDE SEQUENCE [LARGE SCALE GENOMIC DNA]</scope>
    <source>
        <strain evidence="2 3">PSKA01</strain>
    </source>
</reference>
<dbReference type="Proteomes" id="UP000584670">
    <property type="component" value="Unassembled WGS sequence"/>
</dbReference>
<evidence type="ECO:0000313" key="2">
    <source>
        <dbReference type="EMBL" id="MBC2903703.1"/>
    </source>
</evidence>
<name>A0A7X1J3U1_9ACTN</name>
<sequence length="345" mass="37471">MAAVWAALLSLCLVGFLAAPAQNPTGHRDSTRHLNAFLATYHADVGSSVPLGDGRVLWLFGDTVRADGGFDRNSAAVQYPDGQFRSLPGTFADHPLPDHWYWPGTASRSGNRLRMLAMDFTCDEPCGAWDMRYQHTDVLTYRLPDLTPLGRVSLPRRPTGAMWSQLYPAHGGVTYVFGSYAVLGRPGKAVEVARVPTGRLADPAAWNYLGTKLGPELELGTVMSVVRTAEGHRLYSKRLDLWSDEIISYDGPTPHGPWSNRRVVATTPRREGMFTYAVEAHPEQPSAPGRLLLTYATNCKRLCGGYHVTAITVAAPGVLRDAALQGSRAESASGAQGGEATRPER</sequence>